<dbReference type="EMBL" id="CAAALY010244436">
    <property type="protein sequence ID" value="VEL32628.1"/>
    <property type="molecule type" value="Genomic_DNA"/>
</dbReference>
<protein>
    <submittedName>
        <fullName evidence="2">Uncharacterized protein</fullName>
    </submittedName>
</protein>
<evidence type="ECO:0000313" key="3">
    <source>
        <dbReference type="Proteomes" id="UP000784294"/>
    </source>
</evidence>
<organism evidence="2 3">
    <name type="scientific">Protopolystoma xenopodis</name>
    <dbReference type="NCBI Taxonomy" id="117903"/>
    <lineage>
        <taxon>Eukaryota</taxon>
        <taxon>Metazoa</taxon>
        <taxon>Spiralia</taxon>
        <taxon>Lophotrochozoa</taxon>
        <taxon>Platyhelminthes</taxon>
        <taxon>Monogenea</taxon>
        <taxon>Polyopisthocotylea</taxon>
        <taxon>Polystomatidea</taxon>
        <taxon>Polystomatidae</taxon>
        <taxon>Protopolystoma</taxon>
    </lineage>
</organism>
<accession>A0A3S5B3M1</accession>
<evidence type="ECO:0000256" key="1">
    <source>
        <dbReference type="SAM" id="Coils"/>
    </source>
</evidence>
<keyword evidence="1" id="KW-0175">Coiled coil</keyword>
<evidence type="ECO:0000313" key="2">
    <source>
        <dbReference type="EMBL" id="VEL32628.1"/>
    </source>
</evidence>
<name>A0A3S5B3M1_9PLAT</name>
<feature type="coiled-coil region" evidence="1">
    <location>
        <begin position="17"/>
        <end position="44"/>
    </location>
</feature>
<gene>
    <name evidence="2" type="ORF">PXEA_LOCUS26068</name>
</gene>
<keyword evidence="3" id="KW-1185">Reference proteome</keyword>
<dbReference type="AlphaFoldDB" id="A0A3S5B3M1"/>
<proteinExistence type="predicted"/>
<dbReference type="Proteomes" id="UP000784294">
    <property type="component" value="Unassembled WGS sequence"/>
</dbReference>
<sequence length="262" mass="28319">MQAKAFGPILHRDLGPIEEALNAVEKLVERLIEVNEEVEEENNVKALTQLTGILGSSITSPVSGGLIKLLVSFCSLPYYQSTGVYAPSGSTDISALKVDFFICLESLEQKADDPSEEALLTCLSGRVLQLLELQLACLTTWHRLEPPPRPGGNPVGPISTSAVVPGETVVPTANVAGLRQQGKPESLFQATLDAYEQLTQQMSLKFGFSVDHLRASHLRYASGPLQPEPTSASQTVEPGPISRQSPFLLLLSFKLCYYSPAK</sequence>
<comment type="caution">
    <text evidence="2">The sequence shown here is derived from an EMBL/GenBank/DDBJ whole genome shotgun (WGS) entry which is preliminary data.</text>
</comment>
<reference evidence="2" key="1">
    <citation type="submission" date="2018-11" db="EMBL/GenBank/DDBJ databases">
        <authorList>
            <consortium name="Pathogen Informatics"/>
        </authorList>
    </citation>
    <scope>NUCLEOTIDE SEQUENCE</scope>
</reference>